<protein>
    <submittedName>
        <fullName evidence="2">Class I SAM-dependent methyltransferase</fullName>
    </submittedName>
</protein>
<dbReference type="InterPro" id="IPR029063">
    <property type="entry name" value="SAM-dependent_MTases_sf"/>
</dbReference>
<dbReference type="GO" id="GO:0008168">
    <property type="term" value="F:methyltransferase activity"/>
    <property type="evidence" value="ECO:0007669"/>
    <property type="project" value="UniProtKB-KW"/>
</dbReference>
<accession>A0ABR8ST12</accession>
<keyword evidence="3" id="KW-1185">Reference proteome</keyword>
<keyword evidence="2" id="KW-0489">Methyltransferase</keyword>
<dbReference type="Pfam" id="PF08242">
    <property type="entry name" value="Methyltransf_12"/>
    <property type="match status" value="1"/>
</dbReference>
<dbReference type="InterPro" id="IPR013217">
    <property type="entry name" value="Methyltransf_12"/>
</dbReference>
<evidence type="ECO:0000313" key="3">
    <source>
        <dbReference type="Proteomes" id="UP000608071"/>
    </source>
</evidence>
<dbReference type="CDD" id="cd02440">
    <property type="entry name" value="AdoMet_MTases"/>
    <property type="match status" value="1"/>
</dbReference>
<evidence type="ECO:0000313" key="2">
    <source>
        <dbReference type="EMBL" id="MBD7966632.1"/>
    </source>
</evidence>
<evidence type="ECO:0000259" key="1">
    <source>
        <dbReference type="Pfam" id="PF08242"/>
    </source>
</evidence>
<keyword evidence="2" id="KW-0808">Transferase</keyword>
<comment type="caution">
    <text evidence="2">The sequence shown here is derived from an EMBL/GenBank/DDBJ whole genome shotgun (WGS) entry which is preliminary data.</text>
</comment>
<feature type="domain" description="Methyltransferase type 12" evidence="1">
    <location>
        <begin position="50"/>
        <end position="158"/>
    </location>
</feature>
<dbReference type="RefSeq" id="WP_191797344.1">
    <property type="nucleotide sequence ID" value="NZ_JACSQL010000001.1"/>
</dbReference>
<dbReference type="Gene3D" id="3.40.50.150">
    <property type="entry name" value="Vaccinia Virus protein VP39"/>
    <property type="match status" value="1"/>
</dbReference>
<organism evidence="2 3">
    <name type="scientific">Paenibacillus gallinarum</name>
    <dbReference type="NCBI Taxonomy" id="2762232"/>
    <lineage>
        <taxon>Bacteria</taxon>
        <taxon>Bacillati</taxon>
        <taxon>Bacillota</taxon>
        <taxon>Bacilli</taxon>
        <taxon>Bacillales</taxon>
        <taxon>Paenibacillaceae</taxon>
        <taxon>Paenibacillus</taxon>
    </lineage>
</organism>
<name>A0ABR8ST12_9BACL</name>
<dbReference type="PANTHER" id="PTHR43861">
    <property type="entry name" value="TRANS-ACONITATE 2-METHYLTRANSFERASE-RELATED"/>
    <property type="match status" value="1"/>
</dbReference>
<sequence length="262" mass="30056">MEYRGSQFYDRKEQFANYTARRGMPENANDTLEEPIIWEMVGEVKGFSVLDIGCGDAQFGRKLLDAGAAKYTGIEGSQNMYGLAVQSLQEVADRGNAIFTTIEDWVAAENRAEVEAAIAEKDTGTYDLVISRLVLHYLEDLAPLFTKIYEILKPGGRFIFSIEHPVITSTLQPSGIRTNWVVDQYFVPGYRTQEWMGGPVMKYHRTVEDYFQTACRAGFKVSNLRESKPVRERFIHEETYERRLRIPLFLFMELTKNSSESR</sequence>
<dbReference type="GO" id="GO:0032259">
    <property type="term" value="P:methylation"/>
    <property type="evidence" value="ECO:0007669"/>
    <property type="project" value="UniProtKB-KW"/>
</dbReference>
<proteinExistence type="predicted"/>
<dbReference type="PANTHER" id="PTHR43861:SF1">
    <property type="entry name" value="TRANS-ACONITATE 2-METHYLTRANSFERASE"/>
    <property type="match status" value="1"/>
</dbReference>
<gene>
    <name evidence="2" type="ORF">H9647_00995</name>
</gene>
<dbReference type="EMBL" id="JACSQL010000001">
    <property type="protein sequence ID" value="MBD7966632.1"/>
    <property type="molecule type" value="Genomic_DNA"/>
</dbReference>
<dbReference type="SUPFAM" id="SSF53335">
    <property type="entry name" value="S-adenosyl-L-methionine-dependent methyltransferases"/>
    <property type="match status" value="1"/>
</dbReference>
<dbReference type="Proteomes" id="UP000608071">
    <property type="component" value="Unassembled WGS sequence"/>
</dbReference>
<reference evidence="2 3" key="1">
    <citation type="submission" date="2020-08" db="EMBL/GenBank/DDBJ databases">
        <title>A Genomic Blueprint of the Chicken Gut Microbiome.</title>
        <authorList>
            <person name="Gilroy R."/>
            <person name="Ravi A."/>
            <person name="Getino M."/>
            <person name="Pursley I."/>
            <person name="Horton D.L."/>
            <person name="Alikhan N.-F."/>
            <person name="Baker D."/>
            <person name="Gharbi K."/>
            <person name="Hall N."/>
            <person name="Watson M."/>
            <person name="Adriaenssens E.M."/>
            <person name="Foster-Nyarko E."/>
            <person name="Jarju S."/>
            <person name="Secka A."/>
            <person name="Antonio M."/>
            <person name="Oren A."/>
            <person name="Chaudhuri R."/>
            <person name="La Ragione R.M."/>
            <person name="Hildebrand F."/>
            <person name="Pallen M.J."/>
        </authorList>
    </citation>
    <scope>NUCLEOTIDE SEQUENCE [LARGE SCALE GENOMIC DNA]</scope>
    <source>
        <strain evidence="2 3">Sa2BVA9</strain>
    </source>
</reference>